<dbReference type="RefSeq" id="WP_138197463.1">
    <property type="nucleotide sequence ID" value="NZ_VCIW01000024.1"/>
</dbReference>
<accession>A0A5R9FZY7</accession>
<keyword evidence="6" id="KW-1185">Reference proteome</keyword>
<dbReference type="GO" id="GO:0003700">
    <property type="term" value="F:DNA-binding transcription factor activity"/>
    <property type="evidence" value="ECO:0007669"/>
    <property type="project" value="TreeGrafter"/>
</dbReference>
<dbReference type="OrthoDB" id="2526930at2"/>
<dbReference type="InterPro" id="IPR000843">
    <property type="entry name" value="HTH_LacI"/>
</dbReference>
<keyword evidence="2" id="KW-0238">DNA-binding</keyword>
<keyword evidence="1" id="KW-0805">Transcription regulation</keyword>
<dbReference type="CDD" id="cd01392">
    <property type="entry name" value="HTH_LacI"/>
    <property type="match status" value="1"/>
</dbReference>
<evidence type="ECO:0000313" key="5">
    <source>
        <dbReference type="EMBL" id="TLS49081.1"/>
    </source>
</evidence>
<dbReference type="InterPro" id="IPR010982">
    <property type="entry name" value="Lambda_DNA-bd_dom_sf"/>
</dbReference>
<sequence>MPSKKAVTLQTIADELNLTIHTVSKALRGLPGMSETTRRTVVERARELGYRTKEQEAGMTAERIPSVRARPRRFAMLLSGDLPFHRQQTVGVQTRLAELGHTLYPLVVPSGLSEPSELESWLEKIGAEFTDGLFLSAVLPERLEAALLRIPMPKVLINYPSDLAEVDSVVWDVEYAVHRSMEALYANGHRNVLYVGEIEPFRGFRLRWRAFAIALKRAGAERAPDPDEHVTSDSGDRVEWMEKLRSRLSSGRYTAVFCAIPGTAEWAYAAAASLGLDVPESVSLVGMEHEEHPYLPDLARPALFVKEAGERAAELMLRRIANPTLPYEHVRLKGPFLEGRTLRRL</sequence>
<dbReference type="Gene3D" id="1.10.260.40">
    <property type="entry name" value="lambda repressor-like DNA-binding domains"/>
    <property type="match status" value="1"/>
</dbReference>
<dbReference type="InterPro" id="IPR046335">
    <property type="entry name" value="LacI/GalR-like_sensor"/>
</dbReference>
<dbReference type="PANTHER" id="PTHR30146">
    <property type="entry name" value="LACI-RELATED TRANSCRIPTIONAL REPRESSOR"/>
    <property type="match status" value="1"/>
</dbReference>
<dbReference type="EMBL" id="VCIW01000024">
    <property type="protein sequence ID" value="TLS49081.1"/>
    <property type="molecule type" value="Genomic_DNA"/>
</dbReference>
<name>A0A5R9FZY7_9BACL</name>
<dbReference type="CDD" id="cd06267">
    <property type="entry name" value="PBP1_LacI_sugar_binding-like"/>
    <property type="match status" value="1"/>
</dbReference>
<dbReference type="SUPFAM" id="SSF47413">
    <property type="entry name" value="lambda repressor-like DNA-binding domains"/>
    <property type="match status" value="1"/>
</dbReference>
<evidence type="ECO:0000259" key="4">
    <source>
        <dbReference type="PROSITE" id="PS50932"/>
    </source>
</evidence>
<evidence type="ECO:0000313" key="6">
    <source>
        <dbReference type="Proteomes" id="UP000309676"/>
    </source>
</evidence>
<dbReference type="Pfam" id="PF13377">
    <property type="entry name" value="Peripla_BP_3"/>
    <property type="match status" value="1"/>
</dbReference>
<reference evidence="5 6" key="1">
    <citation type="submission" date="2019-05" db="EMBL/GenBank/DDBJ databases">
        <authorList>
            <person name="Narsing Rao M.P."/>
            <person name="Li W.J."/>
        </authorList>
    </citation>
    <scope>NUCLEOTIDE SEQUENCE [LARGE SCALE GENOMIC DNA]</scope>
    <source>
        <strain evidence="5 6">SYSU_K30003</strain>
    </source>
</reference>
<evidence type="ECO:0000256" key="2">
    <source>
        <dbReference type="ARBA" id="ARBA00023125"/>
    </source>
</evidence>
<dbReference type="PROSITE" id="PS50932">
    <property type="entry name" value="HTH_LACI_2"/>
    <property type="match status" value="1"/>
</dbReference>
<dbReference type="Proteomes" id="UP000309676">
    <property type="component" value="Unassembled WGS sequence"/>
</dbReference>
<proteinExistence type="predicted"/>
<dbReference type="SUPFAM" id="SSF53822">
    <property type="entry name" value="Periplasmic binding protein-like I"/>
    <property type="match status" value="1"/>
</dbReference>
<comment type="caution">
    <text evidence="5">The sequence shown here is derived from an EMBL/GenBank/DDBJ whole genome shotgun (WGS) entry which is preliminary data.</text>
</comment>
<feature type="domain" description="HTH lacI-type" evidence="4">
    <location>
        <begin position="7"/>
        <end position="61"/>
    </location>
</feature>
<dbReference type="AlphaFoldDB" id="A0A5R9FZY7"/>
<organism evidence="5 6">
    <name type="scientific">Paenibacillus antri</name>
    <dbReference type="NCBI Taxonomy" id="2582848"/>
    <lineage>
        <taxon>Bacteria</taxon>
        <taxon>Bacillati</taxon>
        <taxon>Bacillota</taxon>
        <taxon>Bacilli</taxon>
        <taxon>Bacillales</taxon>
        <taxon>Paenibacillaceae</taxon>
        <taxon>Paenibacillus</taxon>
    </lineage>
</organism>
<protein>
    <submittedName>
        <fullName evidence="5">LacI family transcriptional regulator</fullName>
    </submittedName>
</protein>
<evidence type="ECO:0000256" key="1">
    <source>
        <dbReference type="ARBA" id="ARBA00023015"/>
    </source>
</evidence>
<dbReference type="PANTHER" id="PTHR30146:SF109">
    <property type="entry name" value="HTH-TYPE TRANSCRIPTIONAL REGULATOR GALS"/>
    <property type="match status" value="1"/>
</dbReference>
<dbReference type="InterPro" id="IPR028082">
    <property type="entry name" value="Peripla_BP_I"/>
</dbReference>
<dbReference type="GO" id="GO:0000976">
    <property type="term" value="F:transcription cis-regulatory region binding"/>
    <property type="evidence" value="ECO:0007669"/>
    <property type="project" value="TreeGrafter"/>
</dbReference>
<dbReference type="Gene3D" id="3.40.50.2300">
    <property type="match status" value="2"/>
</dbReference>
<gene>
    <name evidence="5" type="ORF">FE782_26935</name>
</gene>
<evidence type="ECO:0000256" key="3">
    <source>
        <dbReference type="ARBA" id="ARBA00023163"/>
    </source>
</evidence>
<keyword evidence="3" id="KW-0804">Transcription</keyword>